<protein>
    <submittedName>
        <fullName evidence="1">Uncharacterized protein</fullName>
    </submittedName>
</protein>
<gene>
    <name evidence="1" type="ORF">METZ01_LOCUS405468</name>
</gene>
<proteinExistence type="predicted"/>
<accession>A0A382W1P7</accession>
<reference evidence="1" key="1">
    <citation type="submission" date="2018-05" db="EMBL/GenBank/DDBJ databases">
        <authorList>
            <person name="Lanie J.A."/>
            <person name="Ng W.-L."/>
            <person name="Kazmierczak K.M."/>
            <person name="Andrzejewski T.M."/>
            <person name="Davidsen T.M."/>
            <person name="Wayne K.J."/>
            <person name="Tettelin H."/>
            <person name="Glass J.I."/>
            <person name="Rusch D."/>
            <person name="Podicherti R."/>
            <person name="Tsui H.-C.T."/>
            <person name="Winkler M.E."/>
        </authorList>
    </citation>
    <scope>NUCLEOTIDE SEQUENCE</scope>
</reference>
<dbReference type="EMBL" id="UINC01156286">
    <property type="protein sequence ID" value="SVD52614.1"/>
    <property type="molecule type" value="Genomic_DNA"/>
</dbReference>
<dbReference type="AlphaFoldDB" id="A0A382W1P7"/>
<evidence type="ECO:0000313" key="1">
    <source>
        <dbReference type="EMBL" id="SVD52614.1"/>
    </source>
</evidence>
<name>A0A382W1P7_9ZZZZ</name>
<feature type="non-terminal residue" evidence="1">
    <location>
        <position position="48"/>
    </location>
</feature>
<sequence>MTFGWDKKSTVQLTKPSIFTTLFTFSKPISFLITDKIVIPTLLAASYA</sequence>
<organism evidence="1">
    <name type="scientific">marine metagenome</name>
    <dbReference type="NCBI Taxonomy" id="408172"/>
    <lineage>
        <taxon>unclassified sequences</taxon>
        <taxon>metagenomes</taxon>
        <taxon>ecological metagenomes</taxon>
    </lineage>
</organism>